<sequence>MTSSTEEKSNSKLPSNPSSSSQDAEAAQLSKKEDAYPADAFSLPRRILFIASVCMSMFINQLGLCNTLTTLSIIGDSFRISNPGTLSWFIAGYSLTIGTFILIGGRLGDEFGNKKMFSMVAGLSVYSNHMLYVFARVFQGMGPALTLPNALGIFSKSFSEGLQNMAFAWFAASAPFSAMAFSQAIAIALVAAFAAWTIPGLSLQEEERNLTMSQKLDRLDLSKGATGVMALVLFNFAEPYVYMCLILSFIFSALFFYIEIRQARHPILPISAFTVDITFIFACTAAGWATFSIWLLYVVQVCLNIGEQTPIQLAAWFTPILITGVASALTVGKIINRVPAVYIMAVRQVAFLTYFFFTTIIATIRMDTSLPAAIMIFSSTVAREYQGMGTSIVMTLVNYSISLRLGFASTIETNINNDRQTKADLLHGYQGALWFSVGLTGLRTVLSLIYLFKTQFRPKSDGDH</sequence>
<dbReference type="RefSeq" id="XP_024746319.1">
    <property type="nucleotide sequence ID" value="XM_024895624.1"/>
</dbReference>
<dbReference type="EMBL" id="KZ680220">
    <property type="protein sequence ID" value="PTB62999.1"/>
    <property type="molecule type" value="Genomic_DNA"/>
</dbReference>
<feature type="transmembrane region" description="Helical" evidence="6">
    <location>
        <begin position="432"/>
        <end position="452"/>
    </location>
</feature>
<feature type="transmembrane region" description="Helical" evidence="6">
    <location>
        <begin position="166"/>
        <end position="196"/>
    </location>
</feature>
<keyword evidence="8" id="KW-1185">Reference proteome</keyword>
<dbReference type="OrthoDB" id="2428527at2759"/>
<comment type="subcellular location">
    <subcellularLocation>
        <location evidence="1">Membrane</location>
        <topology evidence="1">Multi-pass membrane protein</topology>
    </subcellularLocation>
</comment>
<feature type="region of interest" description="Disordered" evidence="5">
    <location>
        <begin position="1"/>
        <end position="27"/>
    </location>
</feature>
<proteinExistence type="predicted"/>
<dbReference type="PANTHER" id="PTHR42718">
    <property type="entry name" value="MAJOR FACILITATOR SUPERFAMILY MULTIDRUG TRANSPORTER MFSC"/>
    <property type="match status" value="1"/>
</dbReference>
<name>A0A2T4B103_9HYPO</name>
<dbReference type="Gene3D" id="1.20.1250.20">
    <property type="entry name" value="MFS general substrate transporter like domains"/>
    <property type="match status" value="1"/>
</dbReference>
<keyword evidence="2 6" id="KW-0812">Transmembrane</keyword>
<protein>
    <submittedName>
        <fullName evidence="7">MFS general substrate transporter</fullName>
    </submittedName>
</protein>
<dbReference type="GO" id="GO:0016020">
    <property type="term" value="C:membrane"/>
    <property type="evidence" value="ECO:0007669"/>
    <property type="project" value="UniProtKB-SubCell"/>
</dbReference>
<evidence type="ECO:0000256" key="1">
    <source>
        <dbReference type="ARBA" id="ARBA00004141"/>
    </source>
</evidence>
<feature type="transmembrane region" description="Helical" evidence="6">
    <location>
        <begin position="311"/>
        <end position="329"/>
    </location>
</feature>
<evidence type="ECO:0000313" key="7">
    <source>
        <dbReference type="EMBL" id="PTB62999.1"/>
    </source>
</evidence>
<feature type="transmembrane region" description="Helical" evidence="6">
    <location>
        <begin position="270"/>
        <end position="299"/>
    </location>
</feature>
<keyword evidence="4 6" id="KW-0472">Membrane</keyword>
<feature type="compositionally biased region" description="Low complexity" evidence="5">
    <location>
        <begin position="11"/>
        <end position="21"/>
    </location>
</feature>
<evidence type="ECO:0000313" key="8">
    <source>
        <dbReference type="Proteomes" id="UP000241546"/>
    </source>
</evidence>
<evidence type="ECO:0000256" key="3">
    <source>
        <dbReference type="ARBA" id="ARBA00022989"/>
    </source>
</evidence>
<gene>
    <name evidence="7" type="ORF">BBK36DRAFT_1171806</name>
</gene>
<dbReference type="InterPro" id="IPR036259">
    <property type="entry name" value="MFS_trans_sf"/>
</dbReference>
<reference evidence="8" key="1">
    <citation type="submission" date="2016-07" db="EMBL/GenBank/DDBJ databases">
        <title>Multiple horizontal gene transfer events from other fungi enriched the ability of initially mycotrophic Trichoderma (Ascomycota) to feed on dead plant biomass.</title>
        <authorList>
            <consortium name="DOE Joint Genome Institute"/>
            <person name="Atanasova L."/>
            <person name="Chenthamara K."/>
            <person name="Zhang J."/>
            <person name="Grujic M."/>
            <person name="Henrissat B."/>
            <person name="Kuo A."/>
            <person name="Aerts A."/>
            <person name="Salamov A."/>
            <person name="Lipzen A."/>
            <person name="Labutti K."/>
            <person name="Barry K."/>
            <person name="Miao Y."/>
            <person name="Rahimi M.J."/>
            <person name="Shen Q."/>
            <person name="Grigoriev I.V."/>
            <person name="Kubicek C.P."/>
            <person name="Druzhinina I.S."/>
        </authorList>
    </citation>
    <scope>NUCLEOTIDE SEQUENCE [LARGE SCALE GENOMIC DNA]</scope>
    <source>
        <strain evidence="8">TUCIM 6016</strain>
    </source>
</reference>
<dbReference type="PANTHER" id="PTHR42718:SF1">
    <property type="entry name" value="LOW AFFINITY AMMONIUM TRANSPORTER"/>
    <property type="match status" value="1"/>
</dbReference>
<dbReference type="Proteomes" id="UP000241546">
    <property type="component" value="Unassembled WGS sequence"/>
</dbReference>
<feature type="transmembrane region" description="Helical" evidence="6">
    <location>
        <begin position="47"/>
        <end position="74"/>
    </location>
</feature>
<feature type="compositionally biased region" description="Basic and acidic residues" evidence="5">
    <location>
        <begin position="1"/>
        <end position="10"/>
    </location>
</feature>
<organism evidence="7 8">
    <name type="scientific">Trichoderma citrinoviride</name>
    <dbReference type="NCBI Taxonomy" id="58853"/>
    <lineage>
        <taxon>Eukaryota</taxon>
        <taxon>Fungi</taxon>
        <taxon>Dikarya</taxon>
        <taxon>Ascomycota</taxon>
        <taxon>Pezizomycotina</taxon>
        <taxon>Sordariomycetes</taxon>
        <taxon>Hypocreomycetidae</taxon>
        <taxon>Hypocreales</taxon>
        <taxon>Hypocreaceae</taxon>
        <taxon>Trichoderma</taxon>
    </lineage>
</organism>
<evidence type="ECO:0000256" key="2">
    <source>
        <dbReference type="ARBA" id="ARBA00022692"/>
    </source>
</evidence>
<feature type="transmembrane region" description="Helical" evidence="6">
    <location>
        <begin position="86"/>
        <end position="104"/>
    </location>
</feature>
<dbReference type="SUPFAM" id="SSF103473">
    <property type="entry name" value="MFS general substrate transporter"/>
    <property type="match status" value="1"/>
</dbReference>
<evidence type="ECO:0000256" key="6">
    <source>
        <dbReference type="SAM" id="Phobius"/>
    </source>
</evidence>
<evidence type="ECO:0000256" key="5">
    <source>
        <dbReference type="SAM" id="MobiDB-lite"/>
    </source>
</evidence>
<dbReference type="GeneID" id="36603742"/>
<keyword evidence="3 6" id="KW-1133">Transmembrane helix</keyword>
<accession>A0A2T4B103</accession>
<feature type="transmembrane region" description="Helical" evidence="6">
    <location>
        <begin position="240"/>
        <end position="258"/>
    </location>
</feature>
<evidence type="ECO:0000256" key="4">
    <source>
        <dbReference type="ARBA" id="ARBA00023136"/>
    </source>
</evidence>
<dbReference type="AlphaFoldDB" id="A0A2T4B103"/>
<feature type="transmembrane region" description="Helical" evidence="6">
    <location>
        <begin position="341"/>
        <end position="364"/>
    </location>
</feature>